<proteinExistence type="predicted"/>
<evidence type="ECO:0000313" key="4">
    <source>
        <dbReference type="Proteomes" id="UP001519292"/>
    </source>
</evidence>
<accession>A0ABS4MFI5</accession>
<protein>
    <submittedName>
        <fullName evidence="3">DNA-binding transcriptional MerR regulator</fullName>
    </submittedName>
</protein>
<dbReference type="InterPro" id="IPR000551">
    <property type="entry name" value="MerR-type_HTH_dom"/>
</dbReference>
<dbReference type="PANTHER" id="PTHR30204:SF82">
    <property type="entry name" value="TRANSCRIPTIONAL REGULATOR, MERR FAMILY"/>
    <property type="match status" value="1"/>
</dbReference>
<evidence type="ECO:0000256" key="1">
    <source>
        <dbReference type="ARBA" id="ARBA00023125"/>
    </source>
</evidence>
<evidence type="ECO:0000313" key="3">
    <source>
        <dbReference type="EMBL" id="MBP2058450.1"/>
    </source>
</evidence>
<dbReference type="InterPro" id="IPR009061">
    <property type="entry name" value="DNA-bd_dom_put_sf"/>
</dbReference>
<dbReference type="CDD" id="cd01109">
    <property type="entry name" value="HTH_YyaN"/>
    <property type="match status" value="1"/>
</dbReference>
<keyword evidence="4" id="KW-1185">Reference proteome</keyword>
<dbReference type="SMART" id="SM00422">
    <property type="entry name" value="HTH_MERR"/>
    <property type="match status" value="1"/>
</dbReference>
<organism evidence="3 4">
    <name type="scientific">Lactobacillus colini</name>
    <dbReference type="NCBI Taxonomy" id="1819254"/>
    <lineage>
        <taxon>Bacteria</taxon>
        <taxon>Bacillati</taxon>
        <taxon>Bacillota</taxon>
        <taxon>Bacilli</taxon>
        <taxon>Lactobacillales</taxon>
        <taxon>Lactobacillaceae</taxon>
        <taxon>Lactobacillus</taxon>
    </lineage>
</organism>
<evidence type="ECO:0000259" key="2">
    <source>
        <dbReference type="PROSITE" id="PS50937"/>
    </source>
</evidence>
<keyword evidence="1 3" id="KW-0238">DNA-binding</keyword>
<dbReference type="PROSITE" id="PS50937">
    <property type="entry name" value="HTH_MERR_2"/>
    <property type="match status" value="1"/>
</dbReference>
<dbReference type="Pfam" id="PF13411">
    <property type="entry name" value="MerR_1"/>
    <property type="match status" value="1"/>
</dbReference>
<dbReference type="GO" id="GO:0003677">
    <property type="term" value="F:DNA binding"/>
    <property type="evidence" value="ECO:0007669"/>
    <property type="project" value="UniProtKB-KW"/>
</dbReference>
<dbReference type="RefSeq" id="WP_209687180.1">
    <property type="nucleotide sequence ID" value="NZ_JAGGLU010000009.1"/>
</dbReference>
<dbReference type="SUPFAM" id="SSF46955">
    <property type="entry name" value="Putative DNA-binding domain"/>
    <property type="match status" value="1"/>
</dbReference>
<dbReference type="Gene3D" id="1.10.1660.10">
    <property type="match status" value="1"/>
</dbReference>
<dbReference type="PANTHER" id="PTHR30204">
    <property type="entry name" value="REDOX-CYCLING DRUG-SENSING TRANSCRIPTIONAL ACTIVATOR SOXR"/>
    <property type="match status" value="1"/>
</dbReference>
<feature type="domain" description="HTH merR-type" evidence="2">
    <location>
        <begin position="1"/>
        <end position="70"/>
    </location>
</feature>
<gene>
    <name evidence="3" type="ORF">J2Z60_001629</name>
</gene>
<reference evidence="3 4" key="1">
    <citation type="submission" date="2021-03" db="EMBL/GenBank/DDBJ databases">
        <title>Genomic Encyclopedia of Type Strains, Phase IV (KMG-IV): sequencing the most valuable type-strain genomes for metagenomic binning, comparative biology and taxonomic classification.</title>
        <authorList>
            <person name="Goeker M."/>
        </authorList>
    </citation>
    <scope>NUCLEOTIDE SEQUENCE [LARGE SCALE GENOMIC DNA]</scope>
    <source>
        <strain evidence="3 4">DSM 101872</strain>
    </source>
</reference>
<name>A0ABS4MFI5_9LACO</name>
<comment type="caution">
    <text evidence="3">The sequence shown here is derived from an EMBL/GenBank/DDBJ whole genome shotgun (WGS) entry which is preliminary data.</text>
</comment>
<dbReference type="InterPro" id="IPR047057">
    <property type="entry name" value="MerR_fam"/>
</dbReference>
<sequence length="127" mass="15305">MYTVKEIAKKFNLTPYTVRYYTDLGLVPTVKRDKNNNRLFGEDSFEWFETIIHLKKCGMTINDIKKYVDLCKKGNSTLQERYNYLMKYKNYADEQLKDAKIQAEFMKNKLAIYAKWIEEYTQEKHLC</sequence>
<dbReference type="Proteomes" id="UP001519292">
    <property type="component" value="Unassembled WGS sequence"/>
</dbReference>
<dbReference type="EMBL" id="JAGGLU010000009">
    <property type="protein sequence ID" value="MBP2058450.1"/>
    <property type="molecule type" value="Genomic_DNA"/>
</dbReference>